<dbReference type="PROSITE" id="PS50808">
    <property type="entry name" value="ZF_BED"/>
    <property type="match status" value="1"/>
</dbReference>
<organism evidence="6 7">
    <name type="scientific">Panicum miliaceum</name>
    <name type="common">Proso millet</name>
    <name type="synonym">Broomcorn millet</name>
    <dbReference type="NCBI Taxonomy" id="4540"/>
    <lineage>
        <taxon>Eukaryota</taxon>
        <taxon>Viridiplantae</taxon>
        <taxon>Streptophyta</taxon>
        <taxon>Embryophyta</taxon>
        <taxon>Tracheophyta</taxon>
        <taxon>Spermatophyta</taxon>
        <taxon>Magnoliopsida</taxon>
        <taxon>Liliopsida</taxon>
        <taxon>Poales</taxon>
        <taxon>Poaceae</taxon>
        <taxon>PACMAD clade</taxon>
        <taxon>Panicoideae</taxon>
        <taxon>Panicodae</taxon>
        <taxon>Paniceae</taxon>
        <taxon>Panicinae</taxon>
        <taxon>Panicum</taxon>
        <taxon>Panicum sect. Panicum</taxon>
    </lineage>
</organism>
<dbReference type="OrthoDB" id="686584at2759"/>
<evidence type="ECO:0000256" key="1">
    <source>
        <dbReference type="ARBA" id="ARBA00022723"/>
    </source>
</evidence>
<evidence type="ECO:0000259" key="5">
    <source>
        <dbReference type="PROSITE" id="PS50808"/>
    </source>
</evidence>
<reference evidence="7" key="1">
    <citation type="journal article" date="2019" name="Nat. Commun.">
        <title>The genome of broomcorn millet.</title>
        <authorList>
            <person name="Zou C."/>
            <person name="Miki D."/>
            <person name="Li D."/>
            <person name="Tang Q."/>
            <person name="Xiao L."/>
            <person name="Rajput S."/>
            <person name="Deng P."/>
            <person name="Jia W."/>
            <person name="Huang R."/>
            <person name="Zhang M."/>
            <person name="Sun Y."/>
            <person name="Hu J."/>
            <person name="Fu X."/>
            <person name="Schnable P.S."/>
            <person name="Li F."/>
            <person name="Zhang H."/>
            <person name="Feng B."/>
            <person name="Zhu X."/>
            <person name="Liu R."/>
            <person name="Schnable J.C."/>
            <person name="Zhu J.-K."/>
            <person name="Zhang H."/>
        </authorList>
    </citation>
    <scope>NUCLEOTIDE SEQUENCE [LARGE SCALE GENOMIC DNA]</scope>
</reference>
<comment type="caution">
    <text evidence="6">The sequence shown here is derived from an EMBL/GenBank/DDBJ whole genome shotgun (WGS) entry which is preliminary data.</text>
</comment>
<name>A0A3L6SD46_PANMI</name>
<keyword evidence="3" id="KW-0862">Zinc</keyword>
<dbReference type="AlphaFoldDB" id="A0A3L6SD46"/>
<dbReference type="InterPro" id="IPR003656">
    <property type="entry name" value="Znf_BED"/>
</dbReference>
<evidence type="ECO:0000256" key="3">
    <source>
        <dbReference type="ARBA" id="ARBA00022833"/>
    </source>
</evidence>
<keyword evidence="2 4" id="KW-0863">Zinc-finger</keyword>
<gene>
    <name evidence="6" type="ORF">C2845_PM02G14270</name>
</gene>
<dbReference type="PANTHER" id="PTHR46951:SF2">
    <property type="entry name" value="BED-TYPE DOMAIN-CONTAINING PROTEIN"/>
    <property type="match status" value="1"/>
</dbReference>
<evidence type="ECO:0000256" key="2">
    <source>
        <dbReference type="ARBA" id="ARBA00022771"/>
    </source>
</evidence>
<evidence type="ECO:0000313" key="6">
    <source>
        <dbReference type="EMBL" id="RLN18960.1"/>
    </source>
</evidence>
<keyword evidence="7" id="KW-1185">Reference proteome</keyword>
<accession>A0A3L6SD46</accession>
<dbReference type="GO" id="GO:0003677">
    <property type="term" value="F:DNA binding"/>
    <property type="evidence" value="ECO:0007669"/>
    <property type="project" value="InterPro"/>
</dbReference>
<evidence type="ECO:0000313" key="7">
    <source>
        <dbReference type="Proteomes" id="UP000275267"/>
    </source>
</evidence>
<evidence type="ECO:0000256" key="4">
    <source>
        <dbReference type="PROSITE-ProRule" id="PRU00027"/>
    </source>
</evidence>
<dbReference type="GO" id="GO:0008270">
    <property type="term" value="F:zinc ion binding"/>
    <property type="evidence" value="ECO:0007669"/>
    <property type="project" value="UniProtKB-KW"/>
</dbReference>
<dbReference type="EMBL" id="PQIB02000005">
    <property type="protein sequence ID" value="RLN18960.1"/>
    <property type="molecule type" value="Genomic_DNA"/>
</dbReference>
<sequence length="253" mass="28739">MRRQEMQHHGRKQHVRSCFLYGSSLFLFGTELNDGNNENVWNHGTRLNGQGFKCGYCGMTNKGGGATRLRDHLGEVRACNSVPRVVRDTMRELRKLSMEKKREKEQRKLRLERDLMQGVHGGDEVIDLASDEEDQARMEIRNSLRNTNISHAIERRSVSGKSVRVLLAKGVSTAYFDKDLARSKASVQPKIDTTILEGSREKLGQAWAKWFHANNIAGLKADCPYFRNAIKLTQQLGSMGYIPTSREIDGEFL</sequence>
<dbReference type="Proteomes" id="UP000275267">
    <property type="component" value="Unassembled WGS sequence"/>
</dbReference>
<proteinExistence type="predicted"/>
<dbReference type="Pfam" id="PF02892">
    <property type="entry name" value="zf-BED"/>
    <property type="match status" value="1"/>
</dbReference>
<protein>
    <recommendedName>
        <fullName evidence="5">BED-type domain-containing protein</fullName>
    </recommendedName>
</protein>
<keyword evidence="1" id="KW-0479">Metal-binding</keyword>
<feature type="domain" description="BED-type" evidence="5">
    <location>
        <begin position="35"/>
        <end position="86"/>
    </location>
</feature>
<dbReference type="PANTHER" id="PTHR46951">
    <property type="entry name" value="BED-TYPE DOMAIN-CONTAINING PROTEIN"/>
    <property type="match status" value="1"/>
</dbReference>